<proteinExistence type="predicted"/>
<accession>A0AAD7FIU9</accession>
<feature type="compositionally biased region" description="Low complexity" evidence="1">
    <location>
        <begin position="48"/>
        <end position="69"/>
    </location>
</feature>
<feature type="region of interest" description="Disordered" evidence="1">
    <location>
        <begin position="47"/>
        <end position="75"/>
    </location>
</feature>
<dbReference type="EMBL" id="JARKIF010000014">
    <property type="protein sequence ID" value="KAJ7623134.1"/>
    <property type="molecule type" value="Genomic_DNA"/>
</dbReference>
<feature type="compositionally biased region" description="Low complexity" evidence="1">
    <location>
        <begin position="1"/>
        <end position="20"/>
    </location>
</feature>
<feature type="region of interest" description="Disordered" evidence="1">
    <location>
        <begin position="93"/>
        <end position="147"/>
    </location>
</feature>
<evidence type="ECO:0000313" key="3">
    <source>
        <dbReference type="Proteomes" id="UP001221142"/>
    </source>
</evidence>
<evidence type="ECO:0000256" key="1">
    <source>
        <dbReference type="SAM" id="MobiDB-lite"/>
    </source>
</evidence>
<protein>
    <submittedName>
        <fullName evidence="2">Uncharacterized protein</fullName>
    </submittedName>
</protein>
<name>A0AAD7FIU9_9AGAR</name>
<dbReference type="Proteomes" id="UP001221142">
    <property type="component" value="Unassembled WGS sequence"/>
</dbReference>
<gene>
    <name evidence="2" type="ORF">FB45DRAFT_1031079</name>
</gene>
<reference evidence="2" key="1">
    <citation type="submission" date="2023-03" db="EMBL/GenBank/DDBJ databases">
        <title>Massive genome expansion in bonnet fungi (Mycena s.s.) driven by repeated elements and novel gene families across ecological guilds.</title>
        <authorList>
            <consortium name="Lawrence Berkeley National Laboratory"/>
            <person name="Harder C.B."/>
            <person name="Miyauchi S."/>
            <person name="Viragh M."/>
            <person name="Kuo A."/>
            <person name="Thoen E."/>
            <person name="Andreopoulos B."/>
            <person name="Lu D."/>
            <person name="Skrede I."/>
            <person name="Drula E."/>
            <person name="Henrissat B."/>
            <person name="Morin E."/>
            <person name="Kohler A."/>
            <person name="Barry K."/>
            <person name="LaButti K."/>
            <person name="Morin E."/>
            <person name="Salamov A."/>
            <person name="Lipzen A."/>
            <person name="Mereny Z."/>
            <person name="Hegedus B."/>
            <person name="Baldrian P."/>
            <person name="Stursova M."/>
            <person name="Weitz H."/>
            <person name="Taylor A."/>
            <person name="Grigoriev I.V."/>
            <person name="Nagy L.G."/>
            <person name="Martin F."/>
            <person name="Kauserud H."/>
        </authorList>
    </citation>
    <scope>NUCLEOTIDE SEQUENCE</scope>
    <source>
        <strain evidence="2">9284</strain>
    </source>
</reference>
<evidence type="ECO:0000313" key="2">
    <source>
        <dbReference type="EMBL" id="KAJ7623134.1"/>
    </source>
</evidence>
<dbReference type="AlphaFoldDB" id="A0AAD7FIU9"/>
<organism evidence="2 3">
    <name type="scientific">Roridomyces roridus</name>
    <dbReference type="NCBI Taxonomy" id="1738132"/>
    <lineage>
        <taxon>Eukaryota</taxon>
        <taxon>Fungi</taxon>
        <taxon>Dikarya</taxon>
        <taxon>Basidiomycota</taxon>
        <taxon>Agaricomycotina</taxon>
        <taxon>Agaricomycetes</taxon>
        <taxon>Agaricomycetidae</taxon>
        <taxon>Agaricales</taxon>
        <taxon>Marasmiineae</taxon>
        <taxon>Mycenaceae</taxon>
        <taxon>Roridomyces</taxon>
    </lineage>
</organism>
<feature type="compositionally biased region" description="Low complexity" evidence="1">
    <location>
        <begin position="109"/>
        <end position="118"/>
    </location>
</feature>
<feature type="region of interest" description="Disordered" evidence="1">
    <location>
        <begin position="1"/>
        <end position="25"/>
    </location>
</feature>
<keyword evidence="3" id="KW-1185">Reference proteome</keyword>
<comment type="caution">
    <text evidence="2">The sequence shown here is derived from an EMBL/GenBank/DDBJ whole genome shotgun (WGS) entry which is preliminary data.</text>
</comment>
<sequence>MSSSASTSTISLLSTTTVSSRAPLNAAQPKDYQAAFATLQSTYGFAGTVPSPSPKSSTPRSVVPSTTSSLPARAAAPKDFESAFADLQSTYGFGGSVPSPVPEPKERSSGGFFSRFSRPAVAKPQAVAPSPSKIRHPPRPTAQITLL</sequence>